<sequence length="34" mass="4112">MQSGPSSLFWRTRQLCLENWTWCVNKGRQNQNLE</sequence>
<proteinExistence type="predicted"/>
<dbReference type="EMBL" id="GBRH01232502">
    <property type="protein sequence ID" value="JAD65393.1"/>
    <property type="molecule type" value="Transcribed_RNA"/>
</dbReference>
<evidence type="ECO:0000313" key="1">
    <source>
        <dbReference type="EMBL" id="JAD65393.1"/>
    </source>
</evidence>
<name>A0A0A9BT63_ARUDO</name>
<reference evidence="1" key="1">
    <citation type="submission" date="2014-09" db="EMBL/GenBank/DDBJ databases">
        <authorList>
            <person name="Magalhaes I.L.F."/>
            <person name="Oliveira U."/>
            <person name="Santos F.R."/>
            <person name="Vidigal T.H.D.A."/>
            <person name="Brescovit A.D."/>
            <person name="Santos A.J."/>
        </authorList>
    </citation>
    <scope>NUCLEOTIDE SEQUENCE</scope>
    <source>
        <tissue evidence="1">Shoot tissue taken approximately 20 cm above the soil surface</tissue>
    </source>
</reference>
<reference evidence="1" key="2">
    <citation type="journal article" date="2015" name="Data Brief">
        <title>Shoot transcriptome of the giant reed, Arundo donax.</title>
        <authorList>
            <person name="Barrero R.A."/>
            <person name="Guerrero F.D."/>
            <person name="Moolhuijzen P."/>
            <person name="Goolsby J.A."/>
            <person name="Tidwell J."/>
            <person name="Bellgard S.E."/>
            <person name="Bellgard M.I."/>
        </authorList>
    </citation>
    <scope>NUCLEOTIDE SEQUENCE</scope>
    <source>
        <tissue evidence="1">Shoot tissue taken approximately 20 cm above the soil surface</tissue>
    </source>
</reference>
<organism evidence="1">
    <name type="scientific">Arundo donax</name>
    <name type="common">Giant reed</name>
    <name type="synonym">Donax arundinaceus</name>
    <dbReference type="NCBI Taxonomy" id="35708"/>
    <lineage>
        <taxon>Eukaryota</taxon>
        <taxon>Viridiplantae</taxon>
        <taxon>Streptophyta</taxon>
        <taxon>Embryophyta</taxon>
        <taxon>Tracheophyta</taxon>
        <taxon>Spermatophyta</taxon>
        <taxon>Magnoliopsida</taxon>
        <taxon>Liliopsida</taxon>
        <taxon>Poales</taxon>
        <taxon>Poaceae</taxon>
        <taxon>PACMAD clade</taxon>
        <taxon>Arundinoideae</taxon>
        <taxon>Arundineae</taxon>
        <taxon>Arundo</taxon>
    </lineage>
</organism>
<protein>
    <submittedName>
        <fullName evidence="1">Uncharacterized protein</fullName>
    </submittedName>
</protein>
<dbReference type="AlphaFoldDB" id="A0A0A9BT63"/>
<accession>A0A0A9BT63</accession>